<dbReference type="AlphaFoldDB" id="A0A1L9UYZ4"/>
<dbReference type="OMA" id="EDQALHF"/>
<feature type="region of interest" description="Disordered" evidence="1">
    <location>
        <begin position="1"/>
        <end position="22"/>
    </location>
</feature>
<dbReference type="RefSeq" id="XP_067484172.1">
    <property type="nucleotide sequence ID" value="XM_067622069.1"/>
</dbReference>
<dbReference type="PANTHER" id="PTHR38791:SF5">
    <property type="entry name" value="TRANSCRIPTION FACTOR DBAG-RELATED"/>
    <property type="match status" value="1"/>
</dbReference>
<name>A0A1L9UYZ4_ASPBC</name>
<accession>A0A1L9UYZ4</accession>
<evidence type="ECO:0000313" key="3">
    <source>
        <dbReference type="Proteomes" id="UP000184499"/>
    </source>
</evidence>
<sequence length="507" mass="56077">MTNSERLLGVDPTKSGPATDSAMPNMACTSTEQEFFPSSLCDLSRPTCGQCARAGSRCDGYRNQNSLTIRDQTVDVLDKAQSSLGEDPPHIPLHGIHTAPVRSEKPQRTLPLQSKEIFDHDPWSKIAISHEDKALYFFRNHYLTRGYGQVPGHPDCFSVVYARATGPGYLASLVTAVGLVSLSYLRNSPSLAHAAGQKYSGALRAIRATLSDPVQAASDEMLVAVTLLVLYELRGVSQLRNRVGRSMFVNLRTEILVNCLHRRVRVPTTMVNCMMEARDLETAQEAPSSSLADIIVEACAVLASITDDTINKESPSRHISRLLSVDEDLKRWSQKISTAHGYTTTISHDTDDMYLGRSHTYSSIEMAHTWNLQRCARIILHQAIVQELLPRLNMLSSLPYSHLLHSSTALVQENSNDICYSAPYVLELCSKTGKSRNLRAARSMPLLWPLYIAGTAHTATDALRDWVLVQLQKIKEDTGIQQAGVMALHIQKRCLYPDAPTKPPTVS</sequence>
<gene>
    <name evidence="2" type="ORF">ASPBRDRAFT_24639</name>
</gene>
<dbReference type="STRING" id="767769.A0A1L9UYZ4"/>
<evidence type="ECO:0000256" key="1">
    <source>
        <dbReference type="SAM" id="MobiDB-lite"/>
    </source>
</evidence>
<evidence type="ECO:0008006" key="4">
    <source>
        <dbReference type="Google" id="ProtNLM"/>
    </source>
</evidence>
<dbReference type="PANTHER" id="PTHR38791">
    <property type="entry name" value="ZN(II)2CYS6 TRANSCRIPTION FACTOR (EUROFUNG)-RELATED-RELATED"/>
    <property type="match status" value="1"/>
</dbReference>
<reference evidence="3" key="1">
    <citation type="journal article" date="2017" name="Genome Biol.">
        <title>Comparative genomics reveals high biological diversity and specific adaptations in the industrially and medically important fungal genus Aspergillus.</title>
        <authorList>
            <person name="de Vries R.P."/>
            <person name="Riley R."/>
            <person name="Wiebenga A."/>
            <person name="Aguilar-Osorio G."/>
            <person name="Amillis S."/>
            <person name="Uchima C.A."/>
            <person name="Anderluh G."/>
            <person name="Asadollahi M."/>
            <person name="Askin M."/>
            <person name="Barry K."/>
            <person name="Battaglia E."/>
            <person name="Bayram O."/>
            <person name="Benocci T."/>
            <person name="Braus-Stromeyer S.A."/>
            <person name="Caldana C."/>
            <person name="Canovas D."/>
            <person name="Cerqueira G.C."/>
            <person name="Chen F."/>
            <person name="Chen W."/>
            <person name="Choi C."/>
            <person name="Clum A."/>
            <person name="Dos Santos R.A."/>
            <person name="Damasio A.R."/>
            <person name="Diallinas G."/>
            <person name="Emri T."/>
            <person name="Fekete E."/>
            <person name="Flipphi M."/>
            <person name="Freyberg S."/>
            <person name="Gallo A."/>
            <person name="Gournas C."/>
            <person name="Habgood R."/>
            <person name="Hainaut M."/>
            <person name="Harispe M.L."/>
            <person name="Henrissat B."/>
            <person name="Hilden K.S."/>
            <person name="Hope R."/>
            <person name="Hossain A."/>
            <person name="Karabika E."/>
            <person name="Karaffa L."/>
            <person name="Karanyi Z."/>
            <person name="Krasevec N."/>
            <person name="Kuo A."/>
            <person name="Kusch H."/>
            <person name="LaButti K."/>
            <person name="Lagendijk E.L."/>
            <person name="Lapidus A."/>
            <person name="Levasseur A."/>
            <person name="Lindquist E."/>
            <person name="Lipzen A."/>
            <person name="Logrieco A.F."/>
            <person name="MacCabe A."/>
            <person name="Maekelae M.R."/>
            <person name="Malavazi I."/>
            <person name="Melin P."/>
            <person name="Meyer V."/>
            <person name="Mielnichuk N."/>
            <person name="Miskei M."/>
            <person name="Molnar A.P."/>
            <person name="Mule G."/>
            <person name="Ngan C.Y."/>
            <person name="Orejas M."/>
            <person name="Orosz E."/>
            <person name="Ouedraogo J.P."/>
            <person name="Overkamp K.M."/>
            <person name="Park H.-S."/>
            <person name="Perrone G."/>
            <person name="Piumi F."/>
            <person name="Punt P.J."/>
            <person name="Ram A.F."/>
            <person name="Ramon A."/>
            <person name="Rauscher S."/>
            <person name="Record E."/>
            <person name="Riano-Pachon D.M."/>
            <person name="Robert V."/>
            <person name="Roehrig J."/>
            <person name="Ruller R."/>
            <person name="Salamov A."/>
            <person name="Salih N.S."/>
            <person name="Samson R.A."/>
            <person name="Sandor E."/>
            <person name="Sanguinetti M."/>
            <person name="Schuetze T."/>
            <person name="Sepcic K."/>
            <person name="Shelest E."/>
            <person name="Sherlock G."/>
            <person name="Sophianopoulou V."/>
            <person name="Squina F.M."/>
            <person name="Sun H."/>
            <person name="Susca A."/>
            <person name="Todd R.B."/>
            <person name="Tsang A."/>
            <person name="Unkles S.E."/>
            <person name="van de Wiele N."/>
            <person name="van Rossen-Uffink D."/>
            <person name="Oliveira J.V."/>
            <person name="Vesth T.C."/>
            <person name="Visser J."/>
            <person name="Yu J.-H."/>
            <person name="Zhou M."/>
            <person name="Andersen M.R."/>
            <person name="Archer D.B."/>
            <person name="Baker S.E."/>
            <person name="Benoit I."/>
            <person name="Brakhage A.A."/>
            <person name="Braus G.H."/>
            <person name="Fischer R."/>
            <person name="Frisvad J.C."/>
            <person name="Goldman G.H."/>
            <person name="Houbraken J."/>
            <person name="Oakley B."/>
            <person name="Pocsi I."/>
            <person name="Scazzocchio C."/>
            <person name="Seiboth B."/>
            <person name="vanKuyk P.A."/>
            <person name="Wortman J."/>
            <person name="Dyer P.S."/>
            <person name="Grigoriev I.V."/>
        </authorList>
    </citation>
    <scope>NUCLEOTIDE SEQUENCE [LARGE SCALE GENOMIC DNA]</scope>
    <source>
        <strain evidence="3">CBS 101740 / IMI 381727 / IBT 21946</strain>
    </source>
</reference>
<dbReference type="GeneID" id="93574557"/>
<evidence type="ECO:0000313" key="2">
    <source>
        <dbReference type="EMBL" id="OJJ76925.1"/>
    </source>
</evidence>
<dbReference type="Proteomes" id="UP000184499">
    <property type="component" value="Unassembled WGS sequence"/>
</dbReference>
<proteinExistence type="predicted"/>
<organism evidence="2 3">
    <name type="scientific">Aspergillus brasiliensis (strain CBS 101740 / IMI 381727 / IBT 21946)</name>
    <dbReference type="NCBI Taxonomy" id="767769"/>
    <lineage>
        <taxon>Eukaryota</taxon>
        <taxon>Fungi</taxon>
        <taxon>Dikarya</taxon>
        <taxon>Ascomycota</taxon>
        <taxon>Pezizomycotina</taxon>
        <taxon>Eurotiomycetes</taxon>
        <taxon>Eurotiomycetidae</taxon>
        <taxon>Eurotiales</taxon>
        <taxon>Aspergillaceae</taxon>
        <taxon>Aspergillus</taxon>
        <taxon>Aspergillus subgen. Circumdati</taxon>
    </lineage>
</organism>
<dbReference type="VEuPathDB" id="FungiDB:ASPBRDRAFT_24639"/>
<keyword evidence="3" id="KW-1185">Reference proteome</keyword>
<dbReference type="OrthoDB" id="5429770at2759"/>
<dbReference type="InterPro" id="IPR053175">
    <property type="entry name" value="DHMBA_Reg_Transcription_Factor"/>
</dbReference>
<protein>
    <recommendedName>
        <fullName evidence="4">Zn(2)-C6 fungal-type domain-containing protein</fullName>
    </recommendedName>
</protein>
<dbReference type="EMBL" id="KV878679">
    <property type="protein sequence ID" value="OJJ76925.1"/>
    <property type="molecule type" value="Genomic_DNA"/>
</dbReference>